<keyword evidence="1" id="KW-0472">Membrane</keyword>
<reference evidence="2 3" key="1">
    <citation type="journal article" date="2019" name="Emerg. Microbes Infect.">
        <title>Comprehensive subspecies identification of 175 nontuberculous mycobacteria species based on 7547 genomic profiles.</title>
        <authorList>
            <person name="Matsumoto Y."/>
            <person name="Kinjo T."/>
            <person name="Motooka D."/>
            <person name="Nabeya D."/>
            <person name="Jung N."/>
            <person name="Uechi K."/>
            <person name="Horii T."/>
            <person name="Iida T."/>
            <person name="Fujita J."/>
            <person name="Nakamura S."/>
        </authorList>
    </citation>
    <scope>NUCLEOTIDE SEQUENCE [LARGE SCALE GENOMIC DNA]</scope>
    <source>
        <strain evidence="2 3">JCM 12688</strain>
    </source>
</reference>
<feature type="transmembrane region" description="Helical" evidence="1">
    <location>
        <begin position="38"/>
        <end position="66"/>
    </location>
</feature>
<dbReference type="Gene3D" id="1.10.287.910">
    <property type="entry name" value="bacterial mercury transporter, merf"/>
    <property type="match status" value="1"/>
</dbReference>
<protein>
    <recommendedName>
        <fullName evidence="4">Mercury transporter</fullName>
    </recommendedName>
</protein>
<evidence type="ECO:0000256" key="1">
    <source>
        <dbReference type="SAM" id="Phobius"/>
    </source>
</evidence>
<evidence type="ECO:0008006" key="4">
    <source>
        <dbReference type="Google" id="ProtNLM"/>
    </source>
</evidence>
<organism evidence="2 3">
    <name type="scientific">Mycolicibacterium gadium</name>
    <name type="common">Mycobacterium gadium</name>
    <dbReference type="NCBI Taxonomy" id="1794"/>
    <lineage>
        <taxon>Bacteria</taxon>
        <taxon>Bacillati</taxon>
        <taxon>Actinomycetota</taxon>
        <taxon>Actinomycetes</taxon>
        <taxon>Mycobacteriales</taxon>
        <taxon>Mycobacteriaceae</taxon>
        <taxon>Mycolicibacterium</taxon>
    </lineage>
</organism>
<dbReference type="RefSeq" id="WP_235690067.1">
    <property type="nucleotide sequence ID" value="NZ_AP022608.1"/>
</dbReference>
<gene>
    <name evidence="2" type="ORF">MGAD_30770</name>
</gene>
<sequence length="135" mass="14601">MTRRADGVVGQGQSVNQSAVDAASDRLPVWRIGITGGVVGLLCCVGPTVLGMLGIISAATAFAWANNLYDNYAWWFRLGGLAVLAALVWLSLRRQRQCSVDGIRRRRKRLIAVFAIAIGTYAALYAVTTWLGTFV</sequence>
<proteinExistence type="predicted"/>
<feature type="transmembrane region" description="Helical" evidence="1">
    <location>
        <begin position="72"/>
        <end position="90"/>
    </location>
</feature>
<dbReference type="AlphaFoldDB" id="A0A7I7WP22"/>
<dbReference type="KEGG" id="mgad:MGAD_30770"/>
<evidence type="ECO:0000313" key="3">
    <source>
        <dbReference type="Proteomes" id="UP000466187"/>
    </source>
</evidence>
<dbReference type="Proteomes" id="UP000466187">
    <property type="component" value="Chromosome"/>
</dbReference>
<name>A0A7I7WP22_MYCGU</name>
<keyword evidence="1" id="KW-1133">Transmembrane helix</keyword>
<feature type="transmembrane region" description="Helical" evidence="1">
    <location>
        <begin position="110"/>
        <end position="132"/>
    </location>
</feature>
<dbReference type="EMBL" id="AP022608">
    <property type="protein sequence ID" value="BBZ18742.1"/>
    <property type="molecule type" value="Genomic_DNA"/>
</dbReference>
<evidence type="ECO:0000313" key="2">
    <source>
        <dbReference type="EMBL" id="BBZ18742.1"/>
    </source>
</evidence>
<accession>A0A7I7WP22</accession>
<keyword evidence="1" id="KW-0812">Transmembrane</keyword>